<evidence type="ECO:0000256" key="19">
    <source>
        <dbReference type="ARBA" id="ARBA00022840"/>
    </source>
</evidence>
<dbReference type="InterPro" id="IPR018095">
    <property type="entry name" value="Thymidylate_kin_CS"/>
</dbReference>
<gene>
    <name evidence="27" type="primary">WBGene00107364</name>
</gene>
<dbReference type="AlphaFoldDB" id="A0A2A6CCP2"/>
<keyword evidence="24" id="KW-0687">Ribonucleoprotein</keyword>
<evidence type="ECO:0000256" key="25">
    <source>
        <dbReference type="ARBA" id="ARBA00023310"/>
    </source>
</evidence>
<dbReference type="Pfam" id="PF10206">
    <property type="entry name" value="WRW"/>
    <property type="match status" value="1"/>
</dbReference>
<feature type="compositionally biased region" description="Basic residues" evidence="26">
    <location>
        <begin position="620"/>
        <end position="634"/>
    </location>
</feature>
<evidence type="ECO:0000256" key="7">
    <source>
        <dbReference type="ARBA" id="ARBA00018350"/>
    </source>
</evidence>
<dbReference type="InterPro" id="IPR013699">
    <property type="entry name" value="Signal_recog_part_SRP72_RNA-bd"/>
</dbReference>
<dbReference type="PROSITE" id="PS01331">
    <property type="entry name" value="THYMIDYLATE_KINASE"/>
    <property type="match status" value="1"/>
</dbReference>
<dbReference type="InterPro" id="IPR027417">
    <property type="entry name" value="P-loop_NTPase"/>
</dbReference>
<dbReference type="GO" id="GO:0031966">
    <property type="term" value="C:mitochondrial membrane"/>
    <property type="evidence" value="ECO:0007669"/>
    <property type="project" value="UniProtKB-SubCell"/>
</dbReference>
<sequence>MANVEGTGGIRQCYTDIVKAEKTEDWNSALKATNRLLKKFTKEGKIAFKCKLIALIQLGLWEDALLLIKKTPAAEMGAAHFEKAYIHYRTNENEESLEELSKCHPDDVRALELKAQLLYRLDRFQEAYDVYKHLMKNHSDEQDEERKANIVAVEAQLASIKQNTVSLVDSLDTFEQLYNSACVDIETDKLNDAHKKLDKALPLARESLAESDLTEEEMEEESASIALQKAFVLHKMGDIQMAAEMYKKIESVKSGDKSVQAALLNNLASISHRSNLNDARKKLKSATQIDKTKLSRHQRFTLLLNQALVLLHSNQREPAKRAIDDLVKEYGSLKEAELTEAALHWKGGDSKKAVAAIPSNDKVSILARTHILVNLGKWDDALNELQNLPVEVKKKSGIVSLIAAIQETKGDVQGAVNTLDTARKGWKGKELACVLDTLATLATTRERHTEAATYLEELNKVTPDDVSVISRLIRAYSYVDTAKADALRERAFPEGSSEGVDVDELEESDWILYGDKYKQRKEAKEGIEKADTEIVTGKLRKRKRKRTILPKNFDPNVKPDPERWLPKEERTAYKKKRKNREREVGRGTQGSAAAPSVEYKGAEGNTSSPRPTPNQSEPRQHHKTVQQKKKKGKGNKMSWLRPPPAGTKLVPWVPDLIFIPISRAFERVGVYFYNRVLSKTEIGLFDKRWNKNVHGPYCHWRYYGTRDTRLMNVKLSELPAWLARREKTPGAFYNEVMRNIWRVHHKWYSGPVYNNTVKTIFRFIFCYSFLCWLVKSHRYLDFQKTMMKRGAFIVLEGLDRSGKTTQAKKLADWLKSRGETVHLMRFPDRDEPFGKVIDAYLKKEIELASPQALHLAFSLNRWQKAGEIRSLISLGTYIVCDRYCYSGVAYSIASGLDEKWVKCADIGLPQPDIVLRFDVDTDVAAQRGGFGDERLECNELQKKVLIEMKKLTDERWKIVNANDSMEGVHNQRRKQEEMGKMEGEYSYDIEKMSYHRRICVDEDVEEMGRIEYKWDRYEMMKRENQYR</sequence>
<evidence type="ECO:0000256" key="22">
    <source>
        <dbReference type="ARBA" id="ARBA00023135"/>
    </source>
</evidence>
<dbReference type="SUPFAM" id="SSF52540">
    <property type="entry name" value="P-loop containing nucleoside triphosphate hydrolases"/>
    <property type="match status" value="1"/>
</dbReference>
<evidence type="ECO:0000256" key="3">
    <source>
        <dbReference type="ARBA" id="ARBA00004496"/>
    </source>
</evidence>
<dbReference type="GO" id="GO:0005783">
    <property type="term" value="C:endoplasmic reticulum"/>
    <property type="evidence" value="ECO:0007669"/>
    <property type="project" value="UniProtKB-SubCell"/>
</dbReference>
<dbReference type="InterPro" id="IPR019344">
    <property type="entry name" value="F1F0-ATPsyn_F_prd"/>
</dbReference>
<reference evidence="28" key="1">
    <citation type="journal article" date="2008" name="Nat. Genet.">
        <title>The Pristionchus pacificus genome provides a unique perspective on nematode lifestyle and parasitism.</title>
        <authorList>
            <person name="Dieterich C."/>
            <person name="Clifton S.W."/>
            <person name="Schuster L.N."/>
            <person name="Chinwalla A."/>
            <person name="Delehaunty K."/>
            <person name="Dinkelacker I."/>
            <person name="Fulton L."/>
            <person name="Fulton R."/>
            <person name="Godfrey J."/>
            <person name="Minx P."/>
            <person name="Mitreva M."/>
            <person name="Roeseler W."/>
            <person name="Tian H."/>
            <person name="Witte H."/>
            <person name="Yang S.P."/>
            <person name="Wilson R.K."/>
            <person name="Sommer R.J."/>
        </authorList>
    </citation>
    <scope>NUCLEOTIDE SEQUENCE [LARGE SCALE GENOMIC DNA]</scope>
    <source>
        <strain evidence="28">PS312</strain>
    </source>
</reference>
<dbReference type="GO" id="GO:1902600">
    <property type="term" value="P:proton transmembrane transport"/>
    <property type="evidence" value="ECO:0007669"/>
    <property type="project" value="UniProtKB-KW"/>
</dbReference>
<dbReference type="InterPro" id="IPR031545">
    <property type="entry name" value="SRP72_TPR-like"/>
</dbReference>
<dbReference type="InterPro" id="IPR039430">
    <property type="entry name" value="Thymidylate_kin-like_dom"/>
</dbReference>
<comment type="similarity">
    <text evidence="5">Belongs to the SRP72 family.</text>
</comment>
<feature type="compositionally biased region" description="Basic and acidic residues" evidence="26">
    <location>
        <begin position="557"/>
        <end position="572"/>
    </location>
</feature>
<keyword evidence="22" id="KW-0733">Signal recognition particle</keyword>
<evidence type="ECO:0000256" key="8">
    <source>
        <dbReference type="ARBA" id="ARBA00022448"/>
    </source>
</evidence>
<dbReference type="GO" id="GO:0045259">
    <property type="term" value="C:proton-transporting ATP synthase complex"/>
    <property type="evidence" value="ECO:0007669"/>
    <property type="project" value="UniProtKB-KW"/>
</dbReference>
<keyword evidence="19" id="KW-0067">ATP-binding</keyword>
<keyword evidence="11" id="KW-0808">Transferase</keyword>
<keyword evidence="23" id="KW-0472">Membrane</keyword>
<dbReference type="GO" id="GO:0004798">
    <property type="term" value="F:dTMP kinase activity"/>
    <property type="evidence" value="ECO:0007669"/>
    <property type="project" value="UniProtKB-EC"/>
</dbReference>
<accession>A0A2A6CCP2</accession>
<protein>
    <recommendedName>
        <fullName evidence="7">Signal recognition particle subunit SRP72</fullName>
        <ecNumber evidence="6">2.7.4.9</ecNumber>
    </recommendedName>
</protein>
<evidence type="ECO:0000256" key="21">
    <source>
        <dbReference type="ARBA" id="ARBA00023128"/>
    </source>
</evidence>
<accession>A0A8R1YGR1</accession>
<feature type="compositionally biased region" description="Polar residues" evidence="26">
    <location>
        <begin position="604"/>
        <end position="617"/>
    </location>
</feature>
<dbReference type="GO" id="GO:0006754">
    <property type="term" value="P:ATP biosynthetic process"/>
    <property type="evidence" value="ECO:0007669"/>
    <property type="project" value="UniProtKB-KW"/>
</dbReference>
<keyword evidence="28" id="KW-1185">Reference proteome</keyword>
<dbReference type="GO" id="GO:0005786">
    <property type="term" value="C:signal recognition particle, endoplasmic reticulum targeting"/>
    <property type="evidence" value="ECO:0000318"/>
    <property type="project" value="GO_Central"/>
</dbReference>
<comment type="subcellular location">
    <subcellularLocation>
        <location evidence="3">Cytoplasm</location>
    </subcellularLocation>
    <subcellularLocation>
        <location evidence="1">Endoplasmic reticulum</location>
    </subcellularLocation>
    <subcellularLocation>
        <location evidence="2">Mitochondrion membrane</location>
    </subcellularLocation>
</comment>
<keyword evidence="17" id="KW-0802">TPR repeat</keyword>
<evidence type="ECO:0000256" key="1">
    <source>
        <dbReference type="ARBA" id="ARBA00004240"/>
    </source>
</evidence>
<dbReference type="Pfam" id="PF17004">
    <property type="entry name" value="SRP_TPR_like"/>
    <property type="match status" value="1"/>
</dbReference>
<comment type="similarity">
    <text evidence="4">Belongs to the ATPase F chain family.</text>
</comment>
<keyword evidence="13" id="KW-0677">Repeat</keyword>
<evidence type="ECO:0000256" key="4">
    <source>
        <dbReference type="ARBA" id="ARBA00005895"/>
    </source>
</evidence>
<evidence type="ECO:0000256" key="9">
    <source>
        <dbReference type="ARBA" id="ARBA00022490"/>
    </source>
</evidence>
<keyword evidence="14" id="KW-0547">Nucleotide-binding</keyword>
<keyword evidence="21" id="KW-0496">Mitochondrion</keyword>
<keyword evidence="12" id="KW-0545">Nucleotide biosynthesis</keyword>
<dbReference type="Pfam" id="PF08492">
    <property type="entry name" value="SRP72"/>
    <property type="match status" value="1"/>
</dbReference>
<evidence type="ECO:0000256" key="16">
    <source>
        <dbReference type="ARBA" id="ARBA00022781"/>
    </source>
</evidence>
<keyword evidence="15" id="KW-0418">Kinase</keyword>
<dbReference type="FunFam" id="1.25.40.10:FF:000062">
    <property type="entry name" value="Signal recognition particle subunit SRP72"/>
    <property type="match status" value="1"/>
</dbReference>
<evidence type="ECO:0000256" key="20">
    <source>
        <dbReference type="ARBA" id="ARBA00023065"/>
    </source>
</evidence>
<evidence type="ECO:0000256" key="23">
    <source>
        <dbReference type="ARBA" id="ARBA00023136"/>
    </source>
</evidence>
<evidence type="ECO:0000256" key="2">
    <source>
        <dbReference type="ARBA" id="ARBA00004325"/>
    </source>
</evidence>
<evidence type="ECO:0000256" key="26">
    <source>
        <dbReference type="SAM" id="MobiDB-lite"/>
    </source>
</evidence>
<evidence type="ECO:0000256" key="17">
    <source>
        <dbReference type="ARBA" id="ARBA00022803"/>
    </source>
</evidence>
<dbReference type="HAMAP" id="MF_00165">
    <property type="entry name" value="Thymidylate_kinase"/>
    <property type="match status" value="1"/>
</dbReference>
<dbReference type="GO" id="GO:0005524">
    <property type="term" value="F:ATP binding"/>
    <property type="evidence" value="ECO:0007669"/>
    <property type="project" value="UniProtKB-KW"/>
</dbReference>
<evidence type="ECO:0000256" key="5">
    <source>
        <dbReference type="ARBA" id="ARBA00007676"/>
    </source>
</evidence>
<evidence type="ECO:0000313" key="28">
    <source>
        <dbReference type="Proteomes" id="UP000005239"/>
    </source>
</evidence>
<reference evidence="27" key="2">
    <citation type="submission" date="2022-06" db="UniProtKB">
        <authorList>
            <consortium name="EnsemblMetazoa"/>
        </authorList>
    </citation>
    <scope>IDENTIFICATION</scope>
    <source>
        <strain evidence="27">PS312</strain>
    </source>
</reference>
<evidence type="ECO:0000256" key="12">
    <source>
        <dbReference type="ARBA" id="ARBA00022727"/>
    </source>
</evidence>
<evidence type="ECO:0000256" key="11">
    <source>
        <dbReference type="ARBA" id="ARBA00022679"/>
    </source>
</evidence>
<dbReference type="GO" id="GO:0006233">
    <property type="term" value="P:dTDP biosynthetic process"/>
    <property type="evidence" value="ECO:0007669"/>
    <property type="project" value="InterPro"/>
</dbReference>
<evidence type="ECO:0000313" key="27">
    <source>
        <dbReference type="EnsemblMetazoa" id="PPA17810.1"/>
    </source>
</evidence>
<dbReference type="Gene3D" id="3.40.50.300">
    <property type="entry name" value="P-loop containing nucleotide triphosphate hydrolases"/>
    <property type="match status" value="1"/>
</dbReference>
<evidence type="ECO:0000256" key="10">
    <source>
        <dbReference type="ARBA" id="ARBA00022547"/>
    </source>
</evidence>
<evidence type="ECO:0000256" key="14">
    <source>
        <dbReference type="ARBA" id="ARBA00022741"/>
    </source>
</evidence>
<dbReference type="PANTHER" id="PTHR14094">
    <property type="entry name" value="SIGNAL RECOGNITION PARTICLE 72"/>
    <property type="match status" value="1"/>
</dbReference>
<proteinExistence type="inferred from homology"/>
<evidence type="ECO:0000256" key="13">
    <source>
        <dbReference type="ARBA" id="ARBA00022737"/>
    </source>
</evidence>
<dbReference type="EC" id="2.7.4.9" evidence="6"/>
<keyword evidence="8" id="KW-0813">Transport</keyword>
<evidence type="ECO:0000256" key="15">
    <source>
        <dbReference type="ARBA" id="ARBA00022777"/>
    </source>
</evidence>
<keyword evidence="18" id="KW-0256">Endoplasmic reticulum</keyword>
<dbReference type="SUPFAM" id="SSF48452">
    <property type="entry name" value="TPR-like"/>
    <property type="match status" value="1"/>
</dbReference>
<evidence type="ECO:0000256" key="18">
    <source>
        <dbReference type="ARBA" id="ARBA00022824"/>
    </source>
</evidence>
<dbReference type="PANTHER" id="PTHR14094:SF9">
    <property type="entry name" value="SIGNAL RECOGNITION PARTICLE SUBUNIT SRP72"/>
    <property type="match status" value="1"/>
</dbReference>
<name>A0A2A6CCP2_PRIPA</name>
<dbReference type="NCBIfam" id="TIGR00041">
    <property type="entry name" value="DTMP_kinase"/>
    <property type="match status" value="1"/>
</dbReference>
<dbReference type="Proteomes" id="UP000005239">
    <property type="component" value="Unassembled WGS sequence"/>
</dbReference>
<dbReference type="GO" id="GO:0008312">
    <property type="term" value="F:7S RNA binding"/>
    <property type="evidence" value="ECO:0000318"/>
    <property type="project" value="GO_Central"/>
</dbReference>
<evidence type="ECO:0000256" key="24">
    <source>
        <dbReference type="ARBA" id="ARBA00023274"/>
    </source>
</evidence>
<evidence type="ECO:0000256" key="6">
    <source>
        <dbReference type="ARBA" id="ARBA00012980"/>
    </source>
</evidence>
<keyword evidence="25" id="KW-0066">ATP synthesis</keyword>
<organism evidence="27 28">
    <name type="scientific">Pristionchus pacificus</name>
    <name type="common">Parasitic nematode worm</name>
    <dbReference type="NCBI Taxonomy" id="54126"/>
    <lineage>
        <taxon>Eukaryota</taxon>
        <taxon>Metazoa</taxon>
        <taxon>Ecdysozoa</taxon>
        <taxon>Nematoda</taxon>
        <taxon>Chromadorea</taxon>
        <taxon>Rhabditida</taxon>
        <taxon>Rhabditina</taxon>
        <taxon>Diplogasteromorpha</taxon>
        <taxon>Diplogasteroidea</taxon>
        <taxon>Neodiplogasteridae</taxon>
        <taxon>Pristionchus</taxon>
    </lineage>
</organism>
<dbReference type="InterPro" id="IPR011990">
    <property type="entry name" value="TPR-like_helical_dom_sf"/>
</dbReference>
<dbReference type="Pfam" id="PF02223">
    <property type="entry name" value="Thymidylate_kin"/>
    <property type="match status" value="1"/>
</dbReference>
<keyword evidence="9" id="KW-0963">Cytoplasm</keyword>
<dbReference type="InterPro" id="IPR018094">
    <property type="entry name" value="Thymidylate_kinase"/>
</dbReference>
<dbReference type="InterPro" id="IPR026270">
    <property type="entry name" value="SRP72"/>
</dbReference>
<keyword evidence="10" id="KW-0138">CF(0)</keyword>
<dbReference type="GO" id="GO:0006614">
    <property type="term" value="P:SRP-dependent cotranslational protein targeting to membrane"/>
    <property type="evidence" value="ECO:0000318"/>
    <property type="project" value="GO_Central"/>
</dbReference>
<dbReference type="CDD" id="cd01672">
    <property type="entry name" value="TMPK"/>
    <property type="match status" value="1"/>
</dbReference>
<feature type="region of interest" description="Disordered" evidence="26">
    <location>
        <begin position="546"/>
        <end position="641"/>
    </location>
</feature>
<dbReference type="Gene3D" id="1.25.40.10">
    <property type="entry name" value="Tetratricopeptide repeat domain"/>
    <property type="match status" value="2"/>
</dbReference>
<keyword evidence="16" id="KW-0375">Hydrogen ion transport</keyword>
<keyword evidence="20" id="KW-0406">Ion transport</keyword>
<dbReference type="FunFam" id="1.25.40.10:FF:002804">
    <property type="entry name" value="Signal recognition particle subunit SRP72"/>
    <property type="match status" value="1"/>
</dbReference>
<dbReference type="EnsemblMetazoa" id="PPA17810.1">
    <property type="protein sequence ID" value="PPA17810.1"/>
    <property type="gene ID" value="WBGene00107364"/>
</dbReference>